<protein>
    <submittedName>
        <fullName evidence="8">Glutathione-dependent formaldehyde dehydrogenase</fullName>
    </submittedName>
</protein>
<evidence type="ECO:0000256" key="5">
    <source>
        <dbReference type="RuleBase" id="RU361277"/>
    </source>
</evidence>
<evidence type="ECO:0000256" key="3">
    <source>
        <dbReference type="ARBA" id="ARBA00022833"/>
    </source>
</evidence>
<dbReference type="InterPro" id="IPR013149">
    <property type="entry name" value="ADH-like_C"/>
</dbReference>
<dbReference type="CDD" id="cd08283">
    <property type="entry name" value="FDH_like_1"/>
    <property type="match status" value="1"/>
</dbReference>
<dbReference type="InterPro" id="IPR013154">
    <property type="entry name" value="ADH-like_N"/>
</dbReference>
<dbReference type="Pfam" id="PF08240">
    <property type="entry name" value="ADH_N"/>
    <property type="match status" value="1"/>
</dbReference>
<dbReference type="InterPro" id="IPR011032">
    <property type="entry name" value="GroES-like_sf"/>
</dbReference>
<dbReference type="Pfam" id="PF00107">
    <property type="entry name" value="ADH_zinc_N"/>
    <property type="match status" value="1"/>
</dbReference>
<gene>
    <name evidence="8" type="ORF">BBH88_06395</name>
</gene>
<dbReference type="InterPro" id="IPR002328">
    <property type="entry name" value="ADH_Zn_CS"/>
</dbReference>
<evidence type="ECO:0000259" key="6">
    <source>
        <dbReference type="Pfam" id="PF00107"/>
    </source>
</evidence>
<dbReference type="SUPFAM" id="SSF50129">
    <property type="entry name" value="GroES-like"/>
    <property type="match status" value="1"/>
</dbReference>
<name>A0ABM6D3F0_9BACL</name>
<keyword evidence="3 5" id="KW-0862">Zinc</keyword>
<dbReference type="Gene3D" id="3.40.50.720">
    <property type="entry name" value="NAD(P)-binding Rossmann-like Domain"/>
    <property type="match status" value="1"/>
</dbReference>
<dbReference type="SUPFAM" id="SSF51735">
    <property type="entry name" value="NAD(P)-binding Rossmann-fold domains"/>
    <property type="match status" value="1"/>
</dbReference>
<keyword evidence="4" id="KW-0560">Oxidoreductase</keyword>
<dbReference type="PANTHER" id="PTHR42813:SF2">
    <property type="entry name" value="DEHYDROGENASE, ZINC-CONTAINING, PUTATIVE (AFU_ORTHOLOGUE AFUA_2G02810)-RELATED"/>
    <property type="match status" value="1"/>
</dbReference>
<dbReference type="RefSeq" id="WP_065536573.1">
    <property type="nucleotide sequence ID" value="NZ_CP016534.2"/>
</dbReference>
<organism evidence="8 9">
    <name type="scientific">Planococcus antarcticus DSM 14505</name>
    <dbReference type="NCBI Taxonomy" id="1185653"/>
    <lineage>
        <taxon>Bacteria</taxon>
        <taxon>Bacillati</taxon>
        <taxon>Bacillota</taxon>
        <taxon>Bacilli</taxon>
        <taxon>Bacillales</taxon>
        <taxon>Caryophanaceae</taxon>
        <taxon>Planococcus</taxon>
    </lineage>
</organism>
<accession>A0ABM6D3F0</accession>
<comment type="similarity">
    <text evidence="5">Belongs to the zinc-containing alcohol dehydrogenase family.</text>
</comment>
<dbReference type="Proteomes" id="UP000092661">
    <property type="component" value="Chromosome"/>
</dbReference>
<reference evidence="8" key="1">
    <citation type="submission" date="2016-10" db="EMBL/GenBank/DDBJ databases">
        <authorList>
            <person name="See-Too W.S."/>
        </authorList>
    </citation>
    <scope>NUCLEOTIDE SEQUENCE</scope>
    <source>
        <strain evidence="8">DSM 14505</strain>
    </source>
</reference>
<feature type="domain" description="Alcohol dehydrogenase-like N-terminal" evidence="7">
    <location>
        <begin position="25"/>
        <end position="145"/>
    </location>
</feature>
<sequence length="379" mass="41774">MKAVTFQGIKNMQVKNVKDPEIQKKDDIIVKITSTAICGTDLHIYQGALPTTKDTVIGHEPMGIVEEVGPDVTKVKKGDRIVLPFNVSCGKCFYCSNEMESQCDNSNDNPHFDTGGYFGLTERYGDYSGGQAEYLRVPYANFMPLVIPESSELEDESLLFLSDVLPTAWWSVEHAGVKKGDTVVVLGCGPIGLMTQKFAWMQGASRVIAVDEIPYRMELAKKINNVEIVDFSKHDNTGALIHEITQGGARVVIDCVGMDGKKSPAEAAQQKLMLQGGTLSAINIAKDAVSKFGTIQLTGVYGLTYNQFPLGNMFERNVTLQMGQAPVIHLMPMLYEKIENGEFDPREIISHIVPLESASDAYQIFNDHQDKCTKVILKP</sequence>
<evidence type="ECO:0000256" key="2">
    <source>
        <dbReference type="ARBA" id="ARBA00022723"/>
    </source>
</evidence>
<dbReference type="PANTHER" id="PTHR42813">
    <property type="entry name" value="ZINC-TYPE ALCOHOL DEHYDROGENASE-LIKE"/>
    <property type="match status" value="1"/>
</dbReference>
<dbReference type="Gene3D" id="3.90.180.10">
    <property type="entry name" value="Medium-chain alcohol dehydrogenases, catalytic domain"/>
    <property type="match status" value="1"/>
</dbReference>
<evidence type="ECO:0000256" key="1">
    <source>
        <dbReference type="ARBA" id="ARBA00001947"/>
    </source>
</evidence>
<evidence type="ECO:0000313" key="9">
    <source>
        <dbReference type="Proteomes" id="UP000092661"/>
    </source>
</evidence>
<dbReference type="InterPro" id="IPR036291">
    <property type="entry name" value="NAD(P)-bd_dom_sf"/>
</dbReference>
<keyword evidence="2 5" id="KW-0479">Metal-binding</keyword>
<dbReference type="EMBL" id="CP016534">
    <property type="protein sequence ID" value="ANU09953.1"/>
    <property type="molecule type" value="Genomic_DNA"/>
</dbReference>
<evidence type="ECO:0000259" key="7">
    <source>
        <dbReference type="Pfam" id="PF08240"/>
    </source>
</evidence>
<evidence type="ECO:0000313" key="8">
    <source>
        <dbReference type="EMBL" id="ANU09953.1"/>
    </source>
</evidence>
<proteinExistence type="inferred from homology"/>
<comment type="cofactor">
    <cofactor evidence="1 5">
        <name>Zn(2+)</name>
        <dbReference type="ChEBI" id="CHEBI:29105"/>
    </cofactor>
</comment>
<dbReference type="PROSITE" id="PS00059">
    <property type="entry name" value="ADH_ZINC"/>
    <property type="match status" value="1"/>
</dbReference>
<feature type="domain" description="Alcohol dehydrogenase-like C-terminal" evidence="6">
    <location>
        <begin position="190"/>
        <end position="261"/>
    </location>
</feature>
<keyword evidence="9" id="KW-1185">Reference proteome</keyword>
<evidence type="ECO:0000256" key="4">
    <source>
        <dbReference type="ARBA" id="ARBA00023002"/>
    </source>
</evidence>